<evidence type="ECO:0000313" key="3">
    <source>
        <dbReference type="Proteomes" id="UP001652445"/>
    </source>
</evidence>
<name>A0ABT2UFZ5_9BACL</name>
<dbReference type="Pfam" id="PF01584">
    <property type="entry name" value="CheW"/>
    <property type="match status" value="1"/>
</dbReference>
<dbReference type="PROSITE" id="PS50851">
    <property type="entry name" value="CHEW"/>
    <property type="match status" value="1"/>
</dbReference>
<dbReference type="InterPro" id="IPR036061">
    <property type="entry name" value="CheW-like_dom_sf"/>
</dbReference>
<reference evidence="2 3" key="1">
    <citation type="submission" date="2022-09" db="EMBL/GenBank/DDBJ databases">
        <authorList>
            <person name="Han X.L."/>
            <person name="Wang Q."/>
            <person name="Lu T."/>
        </authorList>
    </citation>
    <scope>NUCLEOTIDE SEQUENCE [LARGE SCALE GENOMIC DNA]</scope>
    <source>
        <strain evidence="2 3">WQ 127069</strain>
    </source>
</reference>
<dbReference type="EMBL" id="JAOQIO010000055">
    <property type="protein sequence ID" value="MCU6793565.1"/>
    <property type="molecule type" value="Genomic_DNA"/>
</dbReference>
<dbReference type="InterPro" id="IPR039315">
    <property type="entry name" value="CheW"/>
</dbReference>
<keyword evidence="3" id="KW-1185">Reference proteome</keyword>
<protein>
    <submittedName>
        <fullName evidence="2">Chemotaxis protein CheW</fullName>
    </submittedName>
</protein>
<sequence length="141" mass="15816">MKTTHQDQYIEVGIGNEKYALRIDDIHEIIKMQTITCIPNTRSYIKGVINLRSKIISIISLRARFGLAEEDNTKLTRIVVVNFMGEMVGIIVDRVNQVTSFSAIQEPPDHSGDKQTAYFSGIGHAEAGLVFILNLINILQE</sequence>
<evidence type="ECO:0000259" key="1">
    <source>
        <dbReference type="PROSITE" id="PS50851"/>
    </source>
</evidence>
<gene>
    <name evidence="2" type="ORF">OB236_15780</name>
</gene>
<proteinExistence type="predicted"/>
<accession>A0ABT2UFZ5</accession>
<dbReference type="PANTHER" id="PTHR22617:SF23">
    <property type="entry name" value="CHEMOTAXIS PROTEIN CHEW"/>
    <property type="match status" value="1"/>
</dbReference>
<feature type="domain" description="CheW-like" evidence="1">
    <location>
        <begin position="6"/>
        <end position="141"/>
    </location>
</feature>
<organism evidence="2 3">
    <name type="scientific">Paenibacillus baimaensis</name>
    <dbReference type="NCBI Taxonomy" id="2982185"/>
    <lineage>
        <taxon>Bacteria</taxon>
        <taxon>Bacillati</taxon>
        <taxon>Bacillota</taxon>
        <taxon>Bacilli</taxon>
        <taxon>Bacillales</taxon>
        <taxon>Paenibacillaceae</taxon>
        <taxon>Paenibacillus</taxon>
    </lineage>
</organism>
<comment type="caution">
    <text evidence="2">The sequence shown here is derived from an EMBL/GenBank/DDBJ whole genome shotgun (WGS) entry which is preliminary data.</text>
</comment>
<evidence type="ECO:0000313" key="2">
    <source>
        <dbReference type="EMBL" id="MCU6793565.1"/>
    </source>
</evidence>
<dbReference type="SMART" id="SM00260">
    <property type="entry name" value="CheW"/>
    <property type="match status" value="1"/>
</dbReference>
<dbReference type="Proteomes" id="UP001652445">
    <property type="component" value="Unassembled WGS sequence"/>
</dbReference>
<dbReference type="Gene3D" id="2.40.50.180">
    <property type="entry name" value="CheA-289, Domain 4"/>
    <property type="match status" value="1"/>
</dbReference>
<dbReference type="Gene3D" id="2.30.30.40">
    <property type="entry name" value="SH3 Domains"/>
    <property type="match status" value="1"/>
</dbReference>
<dbReference type="SUPFAM" id="SSF50341">
    <property type="entry name" value="CheW-like"/>
    <property type="match status" value="1"/>
</dbReference>
<dbReference type="InterPro" id="IPR002545">
    <property type="entry name" value="CheW-lke_dom"/>
</dbReference>
<dbReference type="PANTHER" id="PTHR22617">
    <property type="entry name" value="CHEMOTAXIS SENSOR HISTIDINE KINASE-RELATED"/>
    <property type="match status" value="1"/>
</dbReference>